<gene>
    <name evidence="1" type="ORF">OH76DRAFT_1485856</name>
</gene>
<organism evidence="1 2">
    <name type="scientific">Lentinus brumalis</name>
    <dbReference type="NCBI Taxonomy" id="2498619"/>
    <lineage>
        <taxon>Eukaryota</taxon>
        <taxon>Fungi</taxon>
        <taxon>Dikarya</taxon>
        <taxon>Basidiomycota</taxon>
        <taxon>Agaricomycotina</taxon>
        <taxon>Agaricomycetes</taxon>
        <taxon>Polyporales</taxon>
        <taxon>Polyporaceae</taxon>
        <taxon>Lentinus</taxon>
    </lineage>
</organism>
<proteinExistence type="predicted"/>
<dbReference type="AlphaFoldDB" id="A0A371D0K2"/>
<dbReference type="OrthoDB" id="2757744at2759"/>
<name>A0A371D0K2_9APHY</name>
<dbReference type="Proteomes" id="UP000256964">
    <property type="component" value="Unassembled WGS sequence"/>
</dbReference>
<sequence>MSSSSDPSPWSLSGDESLAAYVTLQHAALAIVEDTTLPDEVLLERATCHLQVFERPEFATHCREKWMKNVSSLSRNPGRAEDFTARRFFDAMIQTADELNLRTGRRFPAAEVCACALLLEPRESGSRRPSDPLKAPRRLAEELSILIFDVWWTALWWPLADLGTWTLSPIERFSKEEVQEFHPDKVHKESDTANNYRTLHLYRSFGQLEFDTSVPTVDCPQNCLLLEHKTYIAFRLGKWTLVPTEEPNKYRIRTFVPPDKCFGPGRKAGEYVTFTGPSAGPGTTPSFRAPPPSPDLLRAHAIFAHFLDSSGLGPIIFPMPLKPCGVTVEMINEQARSLLLPHLPGTMPVPKSASSTELPKTYLQRRLSRRQTRG</sequence>
<evidence type="ECO:0000313" key="1">
    <source>
        <dbReference type="EMBL" id="RDX46081.1"/>
    </source>
</evidence>
<dbReference type="STRING" id="139420.A0A371D0K2"/>
<evidence type="ECO:0000313" key="2">
    <source>
        <dbReference type="Proteomes" id="UP000256964"/>
    </source>
</evidence>
<keyword evidence="2" id="KW-1185">Reference proteome</keyword>
<reference evidence="1 2" key="1">
    <citation type="journal article" date="2018" name="Biotechnol. Biofuels">
        <title>Integrative visual omics of the white-rot fungus Polyporus brumalis exposes the biotechnological potential of its oxidative enzymes for delignifying raw plant biomass.</title>
        <authorList>
            <person name="Miyauchi S."/>
            <person name="Rancon A."/>
            <person name="Drula E."/>
            <person name="Hage H."/>
            <person name="Chaduli D."/>
            <person name="Favel A."/>
            <person name="Grisel S."/>
            <person name="Henrissat B."/>
            <person name="Herpoel-Gimbert I."/>
            <person name="Ruiz-Duenas F.J."/>
            <person name="Chevret D."/>
            <person name="Hainaut M."/>
            <person name="Lin J."/>
            <person name="Wang M."/>
            <person name="Pangilinan J."/>
            <person name="Lipzen A."/>
            <person name="Lesage-Meessen L."/>
            <person name="Navarro D."/>
            <person name="Riley R."/>
            <person name="Grigoriev I.V."/>
            <person name="Zhou S."/>
            <person name="Raouche S."/>
            <person name="Rosso M.N."/>
        </authorList>
    </citation>
    <scope>NUCLEOTIDE SEQUENCE [LARGE SCALE GENOMIC DNA]</scope>
    <source>
        <strain evidence="1 2">BRFM 1820</strain>
    </source>
</reference>
<protein>
    <recommendedName>
        <fullName evidence="3">HNH nuclease domain-containing protein</fullName>
    </recommendedName>
</protein>
<accession>A0A371D0K2</accession>
<evidence type="ECO:0008006" key="3">
    <source>
        <dbReference type="Google" id="ProtNLM"/>
    </source>
</evidence>
<dbReference type="EMBL" id="KZ857431">
    <property type="protein sequence ID" value="RDX46081.1"/>
    <property type="molecule type" value="Genomic_DNA"/>
</dbReference>